<reference evidence="1 2" key="1">
    <citation type="submission" date="2015-06" db="EMBL/GenBank/DDBJ databases">
        <title>Improved classification and identification of acetic acid bacteria using matrix-assisted laser desorption/ionization time-of-flight mass spectrometry; Gluconobacter nephelii and Gluconobacter uchimurae are later heterotypic synonyms of Gluconobacter japonicus and Gluconobacter oxydans, respectively.</title>
        <authorList>
            <person name="Li L."/>
            <person name="Cleenwerck I."/>
            <person name="De Vuyst L."/>
            <person name="Vandamme P."/>
        </authorList>
    </citation>
    <scope>NUCLEOTIDE SEQUENCE [LARGE SCALE GENOMIC DNA]</scope>
    <source>
        <strain evidence="1 2">LMG 23690</strain>
    </source>
</reference>
<protein>
    <submittedName>
        <fullName evidence="1">Uncharacterized protein</fullName>
    </submittedName>
</protein>
<evidence type="ECO:0000313" key="1">
    <source>
        <dbReference type="EMBL" id="KXV57792.1"/>
    </source>
</evidence>
<accession>A0A149TXD3</accession>
<organism evidence="1 2">
    <name type="scientific">Acetobacter senegalensis</name>
    <dbReference type="NCBI Taxonomy" id="446692"/>
    <lineage>
        <taxon>Bacteria</taxon>
        <taxon>Pseudomonadati</taxon>
        <taxon>Pseudomonadota</taxon>
        <taxon>Alphaproteobacteria</taxon>
        <taxon>Acetobacterales</taxon>
        <taxon>Acetobacteraceae</taxon>
        <taxon>Acetobacter</taxon>
    </lineage>
</organism>
<dbReference type="Proteomes" id="UP000075360">
    <property type="component" value="Unassembled WGS sequence"/>
</dbReference>
<dbReference type="EMBL" id="LHZU01000142">
    <property type="protein sequence ID" value="KXV57792.1"/>
    <property type="molecule type" value="Genomic_DNA"/>
</dbReference>
<name>A0A149TXD3_9PROT</name>
<proteinExistence type="predicted"/>
<gene>
    <name evidence="1" type="ORF">AD948_13620</name>
</gene>
<sequence length="75" mass="8875">MLRIIQPLDQKRTHLLQKSRTLFTLLQNSKCKTNSLKISWRRFDIPLEFMLVSMVQAIMDPWPLMGQGEELALQF</sequence>
<dbReference type="AlphaFoldDB" id="A0A149TXD3"/>
<comment type="caution">
    <text evidence="1">The sequence shown here is derived from an EMBL/GenBank/DDBJ whole genome shotgun (WGS) entry which is preliminary data.</text>
</comment>
<evidence type="ECO:0000313" key="2">
    <source>
        <dbReference type="Proteomes" id="UP000075360"/>
    </source>
</evidence>